<dbReference type="InterPro" id="IPR003150">
    <property type="entry name" value="DNA-bd_RFX"/>
</dbReference>
<dbReference type="PANTHER" id="PTHR12619">
    <property type="entry name" value="RFX TRANSCRIPTION FACTOR FAMILY"/>
    <property type="match status" value="1"/>
</dbReference>
<dbReference type="EMBL" id="CAKOGL010000022">
    <property type="protein sequence ID" value="CAH2099862.1"/>
    <property type="molecule type" value="Genomic_DNA"/>
</dbReference>
<gene>
    <name evidence="4" type="ORF">EEDITHA_LOCUS14788</name>
</gene>
<dbReference type="PROSITE" id="PS51526">
    <property type="entry name" value="RFX_DBD"/>
    <property type="match status" value="1"/>
</dbReference>
<organism evidence="4 5">
    <name type="scientific">Euphydryas editha</name>
    <name type="common">Edith's checkerspot</name>
    <dbReference type="NCBI Taxonomy" id="104508"/>
    <lineage>
        <taxon>Eukaryota</taxon>
        <taxon>Metazoa</taxon>
        <taxon>Ecdysozoa</taxon>
        <taxon>Arthropoda</taxon>
        <taxon>Hexapoda</taxon>
        <taxon>Insecta</taxon>
        <taxon>Pterygota</taxon>
        <taxon>Neoptera</taxon>
        <taxon>Endopterygota</taxon>
        <taxon>Lepidoptera</taxon>
        <taxon>Glossata</taxon>
        <taxon>Ditrysia</taxon>
        <taxon>Papilionoidea</taxon>
        <taxon>Nymphalidae</taxon>
        <taxon>Nymphalinae</taxon>
        <taxon>Euphydryas</taxon>
    </lineage>
</organism>
<evidence type="ECO:0000313" key="5">
    <source>
        <dbReference type="Proteomes" id="UP001153954"/>
    </source>
</evidence>
<evidence type="ECO:0000256" key="1">
    <source>
        <dbReference type="ARBA" id="ARBA00023125"/>
    </source>
</evidence>
<comment type="caution">
    <text evidence="4">The sequence shown here is derived from an EMBL/GenBank/DDBJ whole genome shotgun (WGS) entry which is preliminary data.</text>
</comment>
<proteinExistence type="predicted"/>
<keyword evidence="1" id="KW-0238">DNA-binding</keyword>
<feature type="region of interest" description="Disordered" evidence="2">
    <location>
        <begin position="1"/>
        <end position="54"/>
    </location>
</feature>
<sequence>MESTTPFQPWTTEDSSKNVKTERELVDDAKLHRENVNHPKHRQTTSYDKESVVAPSAVPGPSTAAGAGISPVGGKVSKMDSSKIASMQQIIENTLSQEGRQRVSQLLEAVEALSGAERLLLYLRLPTGVPPHDPLKQPINPLGSRAELQQTVTWIQTHLEVDPDVSLPKQDVYDEYM</sequence>
<dbReference type="Gene3D" id="1.10.10.10">
    <property type="entry name" value="Winged helix-like DNA-binding domain superfamily/Winged helix DNA-binding domain"/>
    <property type="match status" value="1"/>
</dbReference>
<feature type="compositionally biased region" description="Basic and acidic residues" evidence="2">
    <location>
        <begin position="14"/>
        <end position="37"/>
    </location>
</feature>
<feature type="compositionally biased region" description="Polar residues" evidence="2">
    <location>
        <begin position="1"/>
        <end position="13"/>
    </location>
</feature>
<dbReference type="AlphaFoldDB" id="A0AAU9UPR9"/>
<protein>
    <recommendedName>
        <fullName evidence="3">RFX-type winged-helix domain-containing protein</fullName>
    </recommendedName>
</protein>
<name>A0AAU9UPR9_EUPED</name>
<dbReference type="InterPro" id="IPR039779">
    <property type="entry name" value="RFX-like"/>
</dbReference>
<dbReference type="GO" id="GO:0000978">
    <property type="term" value="F:RNA polymerase II cis-regulatory region sequence-specific DNA binding"/>
    <property type="evidence" value="ECO:0007669"/>
    <property type="project" value="TreeGrafter"/>
</dbReference>
<evidence type="ECO:0000256" key="2">
    <source>
        <dbReference type="SAM" id="MobiDB-lite"/>
    </source>
</evidence>
<dbReference type="Proteomes" id="UP001153954">
    <property type="component" value="Unassembled WGS sequence"/>
</dbReference>
<dbReference type="Gene3D" id="6.10.140.1290">
    <property type="match status" value="1"/>
</dbReference>
<dbReference type="GO" id="GO:0000981">
    <property type="term" value="F:DNA-binding transcription factor activity, RNA polymerase II-specific"/>
    <property type="evidence" value="ECO:0007669"/>
    <property type="project" value="TreeGrafter"/>
</dbReference>
<evidence type="ECO:0000313" key="4">
    <source>
        <dbReference type="EMBL" id="CAH2099862.1"/>
    </source>
</evidence>
<dbReference type="InterPro" id="IPR036388">
    <property type="entry name" value="WH-like_DNA-bd_sf"/>
</dbReference>
<accession>A0AAU9UPR9</accession>
<evidence type="ECO:0000259" key="3">
    <source>
        <dbReference type="PROSITE" id="PS51526"/>
    </source>
</evidence>
<keyword evidence="5" id="KW-1185">Reference proteome</keyword>
<feature type="domain" description="RFX-type winged-helix" evidence="3">
    <location>
        <begin position="151"/>
        <end position="177"/>
    </location>
</feature>
<reference evidence="4" key="1">
    <citation type="submission" date="2022-03" db="EMBL/GenBank/DDBJ databases">
        <authorList>
            <person name="Tunstrom K."/>
        </authorList>
    </citation>
    <scope>NUCLEOTIDE SEQUENCE</scope>
</reference>
<dbReference type="PANTHER" id="PTHR12619:SF21">
    <property type="entry name" value="RFX-TYPE WINGED-HELIX DOMAIN-CONTAINING PROTEIN"/>
    <property type="match status" value="1"/>
</dbReference>